<comment type="caution">
    <text evidence="3">The sequence shown here is derived from an EMBL/GenBank/DDBJ whole genome shotgun (WGS) entry which is preliminary data.</text>
</comment>
<evidence type="ECO:0000256" key="1">
    <source>
        <dbReference type="SAM" id="MobiDB-lite"/>
    </source>
</evidence>
<dbReference type="InterPro" id="IPR008176">
    <property type="entry name" value="Defensin_plant"/>
</dbReference>
<dbReference type="AlphaFoldDB" id="A0AAW2PEG7"/>
<dbReference type="GO" id="GO:0006952">
    <property type="term" value="P:defense response"/>
    <property type="evidence" value="ECO:0007669"/>
    <property type="project" value="InterPro"/>
</dbReference>
<accession>A0AAW2PEG7</accession>
<evidence type="ECO:0000313" key="3">
    <source>
        <dbReference type="EMBL" id="KAL0353382.1"/>
    </source>
</evidence>
<dbReference type="SMART" id="SM00505">
    <property type="entry name" value="Knot1"/>
    <property type="match status" value="1"/>
</dbReference>
<protein>
    <recommendedName>
        <fullName evidence="2">Knottins-like domain-containing protein</fullName>
    </recommendedName>
</protein>
<dbReference type="EMBL" id="JACGWK010000005">
    <property type="protein sequence ID" value="KAL0353382.1"/>
    <property type="molecule type" value="Genomic_DNA"/>
</dbReference>
<feature type="compositionally biased region" description="Pro residues" evidence="1">
    <location>
        <begin position="110"/>
        <end position="121"/>
    </location>
</feature>
<dbReference type="CDD" id="cd00107">
    <property type="entry name" value="Knot1"/>
    <property type="match status" value="1"/>
</dbReference>
<gene>
    <name evidence="3" type="ORF">Sangu_0919500</name>
</gene>
<reference evidence="3" key="1">
    <citation type="submission" date="2020-06" db="EMBL/GenBank/DDBJ databases">
        <authorList>
            <person name="Li T."/>
            <person name="Hu X."/>
            <person name="Zhang T."/>
            <person name="Song X."/>
            <person name="Zhang H."/>
            <person name="Dai N."/>
            <person name="Sheng W."/>
            <person name="Hou X."/>
            <person name="Wei L."/>
        </authorList>
    </citation>
    <scope>NUCLEOTIDE SEQUENCE</scope>
    <source>
        <strain evidence="3">G01</strain>
        <tissue evidence="3">Leaf</tissue>
    </source>
</reference>
<organism evidence="3">
    <name type="scientific">Sesamum angustifolium</name>
    <dbReference type="NCBI Taxonomy" id="2727405"/>
    <lineage>
        <taxon>Eukaryota</taxon>
        <taxon>Viridiplantae</taxon>
        <taxon>Streptophyta</taxon>
        <taxon>Embryophyta</taxon>
        <taxon>Tracheophyta</taxon>
        <taxon>Spermatophyta</taxon>
        <taxon>Magnoliopsida</taxon>
        <taxon>eudicotyledons</taxon>
        <taxon>Gunneridae</taxon>
        <taxon>Pentapetalae</taxon>
        <taxon>asterids</taxon>
        <taxon>lamiids</taxon>
        <taxon>Lamiales</taxon>
        <taxon>Pedaliaceae</taxon>
        <taxon>Sesamum</taxon>
    </lineage>
</organism>
<sequence>MLRLPSAEMLLPLLLLLLLISGKALLFSFFCRSSLSLFSEYENAFMNQMTENGVEAAVCSAPSRLFHGVCILDNNCAKICENEGYLSGNCKGLLMKCICIRDSGGEGDPPVGPPDTTPADPPGTHYPEPPTIPSPCPPCVCPKPPSPPPTTACPDPPFIIPPPTGCPHHPIFPIPIPIPPPCCPNSPVIPIPKPPTACPTLPIITIPNPPSGCPKPPRNP</sequence>
<name>A0AAW2PEG7_9LAMI</name>
<proteinExistence type="predicted"/>
<dbReference type="InterPro" id="IPR036574">
    <property type="entry name" value="Scorpion_toxin-like_sf"/>
</dbReference>
<feature type="domain" description="Knottins-like" evidence="2">
    <location>
        <begin position="58"/>
        <end position="103"/>
    </location>
</feature>
<dbReference type="PROSITE" id="PS00940">
    <property type="entry name" value="GAMMA_THIONIN"/>
    <property type="match status" value="1"/>
</dbReference>
<dbReference type="SUPFAM" id="SSF57095">
    <property type="entry name" value="Scorpion toxin-like"/>
    <property type="match status" value="1"/>
</dbReference>
<feature type="region of interest" description="Disordered" evidence="1">
    <location>
        <begin position="106"/>
        <end position="127"/>
    </location>
</feature>
<dbReference type="InterPro" id="IPR003614">
    <property type="entry name" value="Knottins"/>
</dbReference>
<dbReference type="Gene3D" id="3.30.30.10">
    <property type="entry name" value="Knottin, scorpion toxin-like"/>
    <property type="match status" value="1"/>
</dbReference>
<evidence type="ECO:0000259" key="2">
    <source>
        <dbReference type="SMART" id="SM00505"/>
    </source>
</evidence>
<reference evidence="3" key="2">
    <citation type="journal article" date="2024" name="Plant">
        <title>Genomic evolution and insights into agronomic trait innovations of Sesamum species.</title>
        <authorList>
            <person name="Miao H."/>
            <person name="Wang L."/>
            <person name="Qu L."/>
            <person name="Liu H."/>
            <person name="Sun Y."/>
            <person name="Le M."/>
            <person name="Wang Q."/>
            <person name="Wei S."/>
            <person name="Zheng Y."/>
            <person name="Lin W."/>
            <person name="Duan Y."/>
            <person name="Cao H."/>
            <person name="Xiong S."/>
            <person name="Wang X."/>
            <person name="Wei L."/>
            <person name="Li C."/>
            <person name="Ma Q."/>
            <person name="Ju M."/>
            <person name="Zhao R."/>
            <person name="Li G."/>
            <person name="Mu C."/>
            <person name="Tian Q."/>
            <person name="Mei H."/>
            <person name="Zhang T."/>
            <person name="Gao T."/>
            <person name="Zhang H."/>
        </authorList>
    </citation>
    <scope>NUCLEOTIDE SEQUENCE</scope>
    <source>
        <strain evidence="3">G01</strain>
    </source>
</reference>
<dbReference type="Pfam" id="PF00304">
    <property type="entry name" value="Gamma-thionin"/>
    <property type="match status" value="1"/>
</dbReference>